<evidence type="ECO:0000313" key="4">
    <source>
        <dbReference type="Proteomes" id="UP001162483"/>
    </source>
</evidence>
<dbReference type="Pfam" id="PF07654">
    <property type="entry name" value="C1-set"/>
    <property type="match status" value="1"/>
</dbReference>
<feature type="signal peptide" evidence="1">
    <location>
        <begin position="1"/>
        <end position="18"/>
    </location>
</feature>
<keyword evidence="1" id="KW-0732">Signal</keyword>
<name>A0ABN9BEU1_9NEOB</name>
<dbReference type="SMART" id="SM00409">
    <property type="entry name" value="IG"/>
    <property type="match status" value="1"/>
</dbReference>
<dbReference type="InterPro" id="IPR003599">
    <property type="entry name" value="Ig_sub"/>
</dbReference>
<feature type="non-terminal residue" evidence="3">
    <location>
        <position position="1"/>
    </location>
</feature>
<dbReference type="EMBL" id="CATNWA010003703">
    <property type="protein sequence ID" value="CAI9546048.1"/>
    <property type="molecule type" value="Genomic_DNA"/>
</dbReference>
<dbReference type="InterPro" id="IPR036179">
    <property type="entry name" value="Ig-like_dom_sf"/>
</dbReference>
<dbReference type="Pfam" id="PF07686">
    <property type="entry name" value="V-set"/>
    <property type="match status" value="1"/>
</dbReference>
<dbReference type="InterPro" id="IPR007110">
    <property type="entry name" value="Ig-like_dom"/>
</dbReference>
<reference evidence="3" key="1">
    <citation type="submission" date="2023-05" db="EMBL/GenBank/DDBJ databases">
        <authorList>
            <person name="Stuckert A."/>
        </authorList>
    </citation>
    <scope>NUCLEOTIDE SEQUENCE</scope>
</reference>
<protein>
    <recommendedName>
        <fullName evidence="2">Ig-like domain-containing protein</fullName>
    </recommendedName>
</protein>
<organism evidence="3 4">
    <name type="scientific">Staurois parvus</name>
    <dbReference type="NCBI Taxonomy" id="386267"/>
    <lineage>
        <taxon>Eukaryota</taxon>
        <taxon>Metazoa</taxon>
        <taxon>Chordata</taxon>
        <taxon>Craniata</taxon>
        <taxon>Vertebrata</taxon>
        <taxon>Euteleostomi</taxon>
        <taxon>Amphibia</taxon>
        <taxon>Batrachia</taxon>
        <taxon>Anura</taxon>
        <taxon>Neobatrachia</taxon>
        <taxon>Ranoidea</taxon>
        <taxon>Ranidae</taxon>
        <taxon>Staurois</taxon>
    </lineage>
</organism>
<keyword evidence="4" id="KW-1185">Reference proteome</keyword>
<feature type="domain" description="Ig-like" evidence="2">
    <location>
        <begin position="33"/>
        <end position="132"/>
    </location>
</feature>
<evidence type="ECO:0000256" key="1">
    <source>
        <dbReference type="SAM" id="SignalP"/>
    </source>
</evidence>
<dbReference type="InterPro" id="IPR013106">
    <property type="entry name" value="Ig_V-set"/>
</dbReference>
<proteinExistence type="predicted"/>
<dbReference type="Proteomes" id="UP001162483">
    <property type="component" value="Unassembled WGS sequence"/>
</dbReference>
<comment type="caution">
    <text evidence="3">The sequence shown here is derived from an EMBL/GenBank/DDBJ whole genome shotgun (WGS) entry which is preliminary data.</text>
</comment>
<accession>A0ABN9BEU1</accession>
<gene>
    <name evidence="3" type="ORF">SPARVUS_LOCUS2774784</name>
</gene>
<feature type="non-terminal residue" evidence="3">
    <location>
        <position position="239"/>
    </location>
</feature>
<dbReference type="Gene3D" id="2.60.40.10">
    <property type="entry name" value="Immunoglobulins"/>
    <property type="match status" value="2"/>
</dbReference>
<feature type="chain" id="PRO_5045036866" description="Ig-like domain-containing protein" evidence="1">
    <location>
        <begin position="19"/>
        <end position="239"/>
    </location>
</feature>
<dbReference type="SUPFAM" id="SSF48726">
    <property type="entry name" value="Immunoglobulin"/>
    <property type="match status" value="2"/>
</dbReference>
<feature type="domain" description="Ig-like" evidence="2">
    <location>
        <begin position="135"/>
        <end position="233"/>
    </location>
</feature>
<dbReference type="PANTHER" id="PTHR45889:SF5">
    <property type="entry name" value="CELL ADHESION MOLECULE 3"/>
    <property type="match status" value="1"/>
</dbReference>
<dbReference type="PANTHER" id="PTHR45889">
    <property type="entry name" value="IG-LIKE DOMAIN-CONTAINING PROTEIN"/>
    <property type="match status" value="1"/>
</dbReference>
<sequence>QLSSLFFVLILGDFQVRGLRVTGKDVPTEALRGEDVTIPCLLSGVPIPLNLEKISVVWTLRLQNGTEREVYGFHSYRHKSSRIGSHMNDKDLQQGNASLSIPNIQITDEGDYRCFVIFTPDAGSATSTLHVSVKPQTALSHDRQIEDGIKGSVHCEVNNFYPEAVKIRWVKYSKSNSRNSSWDKDVSFTTPLGNSDGTFNVTSVLTVEPSTGPQPGDVLFCIVSHRSLEEEISLSFTMP</sequence>
<dbReference type="InterPro" id="IPR003597">
    <property type="entry name" value="Ig_C1-set"/>
</dbReference>
<dbReference type="InterPro" id="IPR013783">
    <property type="entry name" value="Ig-like_fold"/>
</dbReference>
<dbReference type="PROSITE" id="PS50835">
    <property type="entry name" value="IG_LIKE"/>
    <property type="match status" value="2"/>
</dbReference>
<evidence type="ECO:0000313" key="3">
    <source>
        <dbReference type="EMBL" id="CAI9546048.1"/>
    </source>
</evidence>
<dbReference type="SMART" id="SM00407">
    <property type="entry name" value="IGc1"/>
    <property type="match status" value="1"/>
</dbReference>
<evidence type="ECO:0000259" key="2">
    <source>
        <dbReference type="PROSITE" id="PS50835"/>
    </source>
</evidence>